<feature type="region of interest" description="Disordered" evidence="1">
    <location>
        <begin position="95"/>
        <end position="125"/>
    </location>
</feature>
<protein>
    <submittedName>
        <fullName evidence="2">Uncharacterized protein</fullName>
    </submittedName>
</protein>
<dbReference type="AlphaFoldDB" id="A0A0D2X341"/>
<dbReference type="InterPro" id="IPR018608">
    <property type="entry name" value="Gti1/Pac2"/>
</dbReference>
<dbReference type="Pfam" id="PF09729">
    <property type="entry name" value="Gti1_Pac2"/>
    <property type="match status" value="1"/>
</dbReference>
<dbReference type="Proteomes" id="UP000008743">
    <property type="component" value="Unassembled WGS sequence"/>
</dbReference>
<evidence type="ECO:0000313" key="3">
    <source>
        <dbReference type="Proteomes" id="UP000008743"/>
    </source>
</evidence>
<evidence type="ECO:0000256" key="1">
    <source>
        <dbReference type="SAM" id="MobiDB-lite"/>
    </source>
</evidence>
<feature type="compositionally biased region" description="Polar residues" evidence="1">
    <location>
        <begin position="101"/>
        <end position="113"/>
    </location>
</feature>
<accession>A0A0D2X341</accession>
<dbReference type="InParanoid" id="A0A0D2X341"/>
<keyword evidence="3" id="KW-1185">Reference proteome</keyword>
<reference evidence="3" key="1">
    <citation type="submission" date="2011-02" db="EMBL/GenBank/DDBJ databases">
        <title>The Genome Sequence of Capsaspora owczarzaki ATCC 30864.</title>
        <authorList>
            <person name="Russ C."/>
            <person name="Cuomo C."/>
            <person name="Burger G."/>
            <person name="Gray M.W."/>
            <person name="Holland P.W.H."/>
            <person name="King N."/>
            <person name="Lang F.B.F."/>
            <person name="Roger A.J."/>
            <person name="Ruiz-Trillo I."/>
            <person name="Young S.K."/>
            <person name="Zeng Q."/>
            <person name="Gargeya S."/>
            <person name="Alvarado L."/>
            <person name="Berlin A."/>
            <person name="Chapman S.B."/>
            <person name="Chen Z."/>
            <person name="Freedman E."/>
            <person name="Gellesch M."/>
            <person name="Goldberg J."/>
            <person name="Griggs A."/>
            <person name="Gujja S."/>
            <person name="Heilman E."/>
            <person name="Heiman D."/>
            <person name="Howarth C."/>
            <person name="Mehta T."/>
            <person name="Neiman D."/>
            <person name="Pearson M."/>
            <person name="Roberts A."/>
            <person name="Saif S."/>
            <person name="Shea T."/>
            <person name="Shenoy N."/>
            <person name="Sisk P."/>
            <person name="Stolte C."/>
            <person name="Sykes S."/>
            <person name="White J."/>
            <person name="Yandava C."/>
            <person name="Haas B."/>
            <person name="Nusbaum C."/>
            <person name="Birren B."/>
        </authorList>
    </citation>
    <scope>NUCLEOTIDE SEQUENCE</scope>
    <source>
        <strain evidence="3">ATCC 30864</strain>
    </source>
</reference>
<evidence type="ECO:0000313" key="2">
    <source>
        <dbReference type="EMBL" id="KJE93649.1"/>
    </source>
</evidence>
<proteinExistence type="predicted"/>
<gene>
    <name evidence="2" type="ORF">CAOG_004405</name>
</gene>
<name>A0A0D2X341_CAPO3</name>
<dbReference type="EMBL" id="KE346365">
    <property type="protein sequence ID" value="KJE93649.1"/>
    <property type="molecule type" value="Genomic_DNA"/>
</dbReference>
<organism evidence="2 3">
    <name type="scientific">Capsaspora owczarzaki (strain ATCC 30864)</name>
    <dbReference type="NCBI Taxonomy" id="595528"/>
    <lineage>
        <taxon>Eukaryota</taxon>
        <taxon>Filasterea</taxon>
        <taxon>Capsaspora</taxon>
    </lineage>
</organism>
<sequence>MTNPRFLLLSTLTAYSPSPSCHGNNFLPLGGRAEPIILIILDLANGSIGGIFKIRTPLAFFQHPPRQEARAVLVLAPIRASPVLCKQWAELRVPGGEKQRSGSNCRSSESKPQFRSGVFQSRTTSGSSTAAHATAVCTVPSMQGCCWMSTVRSYRAEMANIRAGNSFRFSRRRVKRWTDGRRWGRGYRLASGSFVYKEIDEHGSILRNGLTKVVGEDDDDTSVGTVTYSNTDNNAAELNNFVAPPDLFAPLLNAHARANDEMLLPLIHRLIDLLNVNVADNINPAPPPIAEAPAIVRADVPFDLDSLLLPPFLNDLVDDEPKFADLFIDNVNFDAPVQPADSPMAAGLRFMLDSPVFQ</sequence>